<sequence>MEGQEIKLVFESSEVAELRHKNRVFDEIWRDYEVMLDELARSDRETGTKDLEETVAALEHELAGYLPVTSKASRSKMSRNAGTKYASGSRRR</sequence>
<feature type="region of interest" description="Disordered" evidence="1">
    <location>
        <begin position="69"/>
        <end position="92"/>
    </location>
</feature>
<accession>A0A2S3UP04</accession>
<name>A0A2S3UP04_9HYPH</name>
<evidence type="ECO:0000313" key="2">
    <source>
        <dbReference type="EMBL" id="POF29431.1"/>
    </source>
</evidence>
<dbReference type="Proteomes" id="UP000236959">
    <property type="component" value="Unassembled WGS sequence"/>
</dbReference>
<dbReference type="AlphaFoldDB" id="A0A2S3UP04"/>
<keyword evidence="3" id="KW-1185">Reference proteome</keyword>
<evidence type="ECO:0000313" key="3">
    <source>
        <dbReference type="Proteomes" id="UP000236959"/>
    </source>
</evidence>
<dbReference type="EMBL" id="PPCN01000009">
    <property type="protein sequence ID" value="POF29431.1"/>
    <property type="molecule type" value="Genomic_DNA"/>
</dbReference>
<gene>
    <name evidence="2" type="ORF">CLV41_109207</name>
</gene>
<comment type="caution">
    <text evidence="2">The sequence shown here is derived from an EMBL/GenBank/DDBJ whole genome shotgun (WGS) entry which is preliminary data.</text>
</comment>
<proteinExistence type="predicted"/>
<organism evidence="2 3">
    <name type="scientific">Roseibium marinum</name>
    <dbReference type="NCBI Taxonomy" id="281252"/>
    <lineage>
        <taxon>Bacteria</taxon>
        <taxon>Pseudomonadati</taxon>
        <taxon>Pseudomonadota</taxon>
        <taxon>Alphaproteobacteria</taxon>
        <taxon>Hyphomicrobiales</taxon>
        <taxon>Stappiaceae</taxon>
        <taxon>Roseibium</taxon>
    </lineage>
</organism>
<evidence type="ECO:0000256" key="1">
    <source>
        <dbReference type="SAM" id="MobiDB-lite"/>
    </source>
</evidence>
<reference evidence="2 3" key="1">
    <citation type="submission" date="2018-01" db="EMBL/GenBank/DDBJ databases">
        <title>Genomic Encyclopedia of Archaeal and Bacterial Type Strains, Phase II (KMG-II): from individual species to whole genera.</title>
        <authorList>
            <person name="Goeker M."/>
        </authorList>
    </citation>
    <scope>NUCLEOTIDE SEQUENCE [LARGE SCALE GENOMIC DNA]</scope>
    <source>
        <strain evidence="2 3">DSM 17023</strain>
    </source>
</reference>
<protein>
    <submittedName>
        <fullName evidence="2">Uncharacterized protein</fullName>
    </submittedName>
</protein>